<keyword evidence="2" id="KW-1185">Reference proteome</keyword>
<dbReference type="EMBL" id="JBHTAC010000007">
    <property type="protein sequence ID" value="MFC7242656.1"/>
    <property type="molecule type" value="Genomic_DNA"/>
</dbReference>
<dbReference type="RefSeq" id="WP_376805982.1">
    <property type="nucleotide sequence ID" value="NZ_JBHTAC010000007.1"/>
</dbReference>
<evidence type="ECO:0000313" key="2">
    <source>
        <dbReference type="Proteomes" id="UP001596392"/>
    </source>
</evidence>
<accession>A0ABW2GRP3</accession>
<dbReference type="Proteomes" id="UP001596392">
    <property type="component" value="Unassembled WGS sequence"/>
</dbReference>
<sequence length="52" mass="5505">MTTPFDEHERRLRQVPLVAEELNSPGTVAAHPDADGRLAMPTAAVIAAGQVP</sequence>
<organism evidence="1 2">
    <name type="scientific">Catellatospora aurea</name>
    <dbReference type="NCBI Taxonomy" id="1337874"/>
    <lineage>
        <taxon>Bacteria</taxon>
        <taxon>Bacillati</taxon>
        <taxon>Actinomycetota</taxon>
        <taxon>Actinomycetes</taxon>
        <taxon>Micromonosporales</taxon>
        <taxon>Micromonosporaceae</taxon>
        <taxon>Catellatospora</taxon>
    </lineage>
</organism>
<comment type="caution">
    <text evidence="1">The sequence shown here is derived from an EMBL/GenBank/DDBJ whole genome shotgun (WGS) entry which is preliminary data.</text>
</comment>
<name>A0ABW2GRP3_9ACTN</name>
<reference evidence="2" key="1">
    <citation type="journal article" date="2019" name="Int. J. Syst. Evol. Microbiol.">
        <title>The Global Catalogue of Microorganisms (GCM) 10K type strain sequencing project: providing services to taxonomists for standard genome sequencing and annotation.</title>
        <authorList>
            <consortium name="The Broad Institute Genomics Platform"/>
            <consortium name="The Broad Institute Genome Sequencing Center for Infectious Disease"/>
            <person name="Wu L."/>
            <person name="Ma J."/>
        </authorList>
    </citation>
    <scope>NUCLEOTIDE SEQUENCE [LARGE SCALE GENOMIC DNA]</scope>
    <source>
        <strain evidence="2">CGMCC 1.9106</strain>
    </source>
</reference>
<evidence type="ECO:0000313" key="1">
    <source>
        <dbReference type="EMBL" id="MFC7242656.1"/>
    </source>
</evidence>
<protein>
    <submittedName>
        <fullName evidence="1">Uncharacterized protein</fullName>
    </submittedName>
</protein>
<gene>
    <name evidence="1" type="ORF">ACFQO7_09205</name>
</gene>
<proteinExistence type="predicted"/>